<feature type="transmembrane region" description="Helical" evidence="1">
    <location>
        <begin position="84"/>
        <end position="107"/>
    </location>
</feature>
<reference evidence="2 3" key="1">
    <citation type="submission" date="2020-08" db="EMBL/GenBank/DDBJ databases">
        <title>Genome public.</title>
        <authorList>
            <person name="Liu C."/>
            <person name="Sun Q."/>
        </authorList>
    </citation>
    <scope>NUCLEOTIDE SEQUENCE [LARGE SCALE GENOMIC DNA]</scope>
    <source>
        <strain evidence="2 3">NSJ-27</strain>
    </source>
</reference>
<keyword evidence="1" id="KW-0812">Transmembrane</keyword>
<feature type="transmembrane region" description="Helical" evidence="1">
    <location>
        <begin position="165"/>
        <end position="186"/>
    </location>
</feature>
<gene>
    <name evidence="2" type="ORF">H8Z77_02155</name>
</gene>
<evidence type="ECO:0008006" key="4">
    <source>
        <dbReference type="Google" id="ProtNLM"/>
    </source>
</evidence>
<protein>
    <recommendedName>
        <fullName evidence="4">DUF2812 domain-containing protein</fullName>
    </recommendedName>
</protein>
<keyword evidence="3" id="KW-1185">Reference proteome</keyword>
<feature type="transmembrane region" description="Helical" evidence="1">
    <location>
        <begin position="6"/>
        <end position="26"/>
    </location>
</feature>
<feature type="transmembrane region" description="Helical" evidence="1">
    <location>
        <begin position="113"/>
        <end position="135"/>
    </location>
</feature>
<comment type="caution">
    <text evidence="2">The sequence shown here is derived from an EMBL/GenBank/DDBJ whole genome shotgun (WGS) entry which is preliminary data.</text>
</comment>
<organism evidence="2 3">
    <name type="scientific">Clostridium facile</name>
    <dbReference type="NCBI Taxonomy" id="2763035"/>
    <lineage>
        <taxon>Bacteria</taxon>
        <taxon>Bacillati</taxon>
        <taxon>Bacillota</taxon>
        <taxon>Clostridia</taxon>
        <taxon>Eubacteriales</taxon>
        <taxon>Clostridiaceae</taxon>
        <taxon>Clostridium</taxon>
    </lineage>
</organism>
<sequence length="341" mass="38544">MDTLEFNIIVSILLVPINLFCSFWIFKEALNQAGVTFGEALRHFANKPLVGTSRTRLQKNQRRIFHYLAEKAEDPEQIRKLLRWYGISTLPGLAALILAEFGIIIPFANKEQYIFAGNIILAFINIALVVVGKVYRQNHPMEERMAEKLAIKYEREKSKHRGKRIIACTVVGSIFLLFFIVSHLAATQLINHQTTSIQPPSITGNLHFSDVHTALSDKGFETANIATTYWFYDEHKLTNVVAGVKGETTFEFYEYSDGETTDGVYNRISYDIAPELEFDQRAEHETELPGGGKQFAITQNGVYSLVLYQNNTVIYACSSAHPDEIQYILDSLGYLTENTAG</sequence>
<keyword evidence="1" id="KW-0472">Membrane</keyword>
<evidence type="ECO:0000313" key="2">
    <source>
        <dbReference type="EMBL" id="MBC5786824.1"/>
    </source>
</evidence>
<evidence type="ECO:0000256" key="1">
    <source>
        <dbReference type="SAM" id="Phobius"/>
    </source>
</evidence>
<evidence type="ECO:0000313" key="3">
    <source>
        <dbReference type="Proteomes" id="UP000649151"/>
    </source>
</evidence>
<dbReference type="Proteomes" id="UP000649151">
    <property type="component" value="Unassembled WGS sequence"/>
</dbReference>
<proteinExistence type="predicted"/>
<name>A0ABR7IP33_9CLOT</name>
<accession>A0ABR7IP33</accession>
<keyword evidence="1" id="KW-1133">Transmembrane helix</keyword>
<dbReference type="EMBL" id="JACOQK010000001">
    <property type="protein sequence ID" value="MBC5786824.1"/>
    <property type="molecule type" value="Genomic_DNA"/>
</dbReference>
<dbReference type="RefSeq" id="WP_186996032.1">
    <property type="nucleotide sequence ID" value="NZ_JACOQK010000001.1"/>
</dbReference>